<feature type="transmembrane region" description="Helical" evidence="1">
    <location>
        <begin position="573"/>
        <end position="596"/>
    </location>
</feature>
<gene>
    <name evidence="3" type="ORF">Zmor_018897</name>
</gene>
<accession>A0AA38IC57</accession>
<proteinExistence type="predicted"/>
<sequence length="1064" mass="123376">MPDLFNFDDYDKCIFYSTDPEPTYCRVTIELVPKNLSQSNAIWRIIEKVSSNKKNYRHDLLRHGICASKKCGKYEGTIPECLNRIYKTKYGHLGLDVENLLSAFSLSDNIRSIINQNTKNRTNNYLPALQGIRFFTSVLVIAIHAIMSSALVAVSNPQTVEKSITSFTSVALISHLILFQTFFVISFFLTTINFYSHLRRAHYVTLEDVLRKIVKRYIRFTSAQVILIALQSRWFVHLSRGLFWEQVMGSEARLCSEMWWTNLLYINNFFFDHGLCLLHTWSLSADFQLTVIGLLILWWTQKNSKRLFLVSGGLLLVQVTWTFFYLGWNNFEFGTLYTPESLYGFTFLFRKEWQATWTTTVSNLAGLAWGLLFGYIYSHRQNNTFITKKSDHIWWYAIVLISTFGTIFFSGYYKTSDYYSSSRWFAASYGSIEKVVCVFGISLFIFGTLQGLGGFVRNVLEWAPMHTLGTLSFGAYLVHFVFLNIDNALKRNPSYFSPYLIKASSNKRNYRYDLLRHGICASWKCEHFNETISECLSQIYKSKYGRLGLGTRINQLHCETTESGYVITTKDCIIWTVLGTYVVFVVLVSVWLAIYGKKSVKNEDRKFSSVGNFLSAFSLVDNVNSIINKNVRKQGTPNNYLPTIAGIRFFASFSVILVHGLAAALQIATANAQAVEKLTTSFIAVSIGNFSIFVQTFFVLSFFLMTINFYSDLKRVQHVTFRYVLRKIIKRYIRFTSGQIILIALHSTWFIRLSRGPFWEQVMGPDHRQCNEKWWINLLYISNFFFDDGACSLHTWYLSVDFQLTLLGLLILWLTQKNPRRLFLASKTLLFLQIVWTFLYLRWNDFEFSAAFTPELLYDFKFTFSKEWQATWISTMSNLAGLAWGLIFGYLYSHLQNNAFSTKRVNVWWYAIVIICTFGTIFFSGFYKTSDYYSNSRWFAASYGSIEKVVCVFGISFFIFGTLQGLGGFIRNVLEWAPMHTLGKLSFGAYLIHFVFFSIDNALKRYPTYVSPYLMVLYSFIDEEYKLIPNLFGFDDFDKCIYYSSDLKPIYCKVTIELLPKDCS</sequence>
<dbReference type="PANTHER" id="PTHR11161">
    <property type="entry name" value="O-ACYLTRANSFERASE"/>
    <property type="match status" value="1"/>
</dbReference>
<name>A0AA38IC57_9CUCU</name>
<dbReference type="EMBL" id="JALNTZ010000005">
    <property type="protein sequence ID" value="KAJ3652975.1"/>
    <property type="molecule type" value="Genomic_DNA"/>
</dbReference>
<dbReference type="PANTHER" id="PTHR11161:SF0">
    <property type="entry name" value="O-ACYLTRANSFERASE LIKE PROTEIN"/>
    <property type="match status" value="1"/>
</dbReference>
<evidence type="ECO:0000256" key="1">
    <source>
        <dbReference type="SAM" id="Phobius"/>
    </source>
</evidence>
<keyword evidence="4" id="KW-1185">Reference proteome</keyword>
<dbReference type="GO" id="GO:0016747">
    <property type="term" value="F:acyltransferase activity, transferring groups other than amino-acyl groups"/>
    <property type="evidence" value="ECO:0007669"/>
    <property type="project" value="InterPro"/>
</dbReference>
<keyword evidence="1" id="KW-0812">Transmembrane</keyword>
<dbReference type="InterPro" id="IPR052728">
    <property type="entry name" value="O2_lipid_transport_reg"/>
</dbReference>
<feature type="transmembrane region" description="Helical" evidence="1">
    <location>
        <begin position="355"/>
        <end position="377"/>
    </location>
</feature>
<keyword evidence="1" id="KW-0472">Membrane</keyword>
<evidence type="ECO:0000259" key="2">
    <source>
        <dbReference type="Pfam" id="PF01757"/>
    </source>
</evidence>
<feature type="transmembrane region" description="Helical" evidence="1">
    <location>
        <begin position="131"/>
        <end position="152"/>
    </location>
</feature>
<protein>
    <recommendedName>
        <fullName evidence="2">Acyltransferase 3 domain-containing protein</fullName>
    </recommendedName>
</protein>
<evidence type="ECO:0000313" key="3">
    <source>
        <dbReference type="EMBL" id="KAJ3652975.1"/>
    </source>
</evidence>
<organism evidence="3 4">
    <name type="scientific">Zophobas morio</name>
    <dbReference type="NCBI Taxonomy" id="2755281"/>
    <lineage>
        <taxon>Eukaryota</taxon>
        <taxon>Metazoa</taxon>
        <taxon>Ecdysozoa</taxon>
        <taxon>Arthropoda</taxon>
        <taxon>Hexapoda</taxon>
        <taxon>Insecta</taxon>
        <taxon>Pterygota</taxon>
        <taxon>Neoptera</taxon>
        <taxon>Endopterygota</taxon>
        <taxon>Coleoptera</taxon>
        <taxon>Polyphaga</taxon>
        <taxon>Cucujiformia</taxon>
        <taxon>Tenebrionidae</taxon>
        <taxon>Zophobas</taxon>
    </lineage>
</organism>
<dbReference type="Proteomes" id="UP001168821">
    <property type="component" value="Unassembled WGS sequence"/>
</dbReference>
<feature type="transmembrane region" description="Helical" evidence="1">
    <location>
        <begin position="307"/>
        <end position="328"/>
    </location>
</feature>
<feature type="domain" description="Acyltransferase 3" evidence="2">
    <location>
        <begin position="128"/>
        <end position="485"/>
    </location>
</feature>
<feature type="transmembrane region" description="Helical" evidence="1">
    <location>
        <begin position="172"/>
        <end position="196"/>
    </location>
</feature>
<dbReference type="AlphaFoldDB" id="A0AA38IC57"/>
<keyword evidence="1" id="KW-1133">Transmembrane helix</keyword>
<feature type="transmembrane region" description="Helical" evidence="1">
    <location>
        <begin position="432"/>
        <end position="456"/>
    </location>
</feature>
<feature type="transmembrane region" description="Helical" evidence="1">
    <location>
        <begin position="217"/>
        <end position="236"/>
    </location>
</feature>
<feature type="transmembrane region" description="Helical" evidence="1">
    <location>
        <begin position="690"/>
        <end position="711"/>
    </location>
</feature>
<dbReference type="Pfam" id="PF01757">
    <property type="entry name" value="Acyl_transf_3"/>
    <property type="match status" value="2"/>
</dbReference>
<comment type="caution">
    <text evidence="3">The sequence shown here is derived from an EMBL/GenBank/DDBJ whole genome shotgun (WGS) entry which is preliminary data.</text>
</comment>
<evidence type="ECO:0000313" key="4">
    <source>
        <dbReference type="Proteomes" id="UP001168821"/>
    </source>
</evidence>
<feature type="transmembrane region" description="Helical" evidence="1">
    <location>
        <begin position="732"/>
        <end position="751"/>
    </location>
</feature>
<feature type="transmembrane region" description="Helical" evidence="1">
    <location>
        <begin position="468"/>
        <end position="485"/>
    </location>
</feature>
<dbReference type="InterPro" id="IPR002656">
    <property type="entry name" value="Acyl_transf_3_dom"/>
</dbReference>
<feature type="transmembrane region" description="Helical" evidence="1">
    <location>
        <begin position="822"/>
        <end position="841"/>
    </location>
</feature>
<feature type="transmembrane region" description="Helical" evidence="1">
    <location>
        <begin position="872"/>
        <end position="895"/>
    </location>
</feature>
<feature type="transmembrane region" description="Helical" evidence="1">
    <location>
        <begin position="946"/>
        <end position="970"/>
    </location>
</feature>
<feature type="transmembrane region" description="Helical" evidence="1">
    <location>
        <begin position="278"/>
        <end position="300"/>
    </location>
</feature>
<feature type="transmembrane region" description="Helical" evidence="1">
    <location>
        <begin position="393"/>
        <end position="412"/>
    </location>
</feature>
<feature type="transmembrane region" description="Helical" evidence="1">
    <location>
        <begin position="796"/>
        <end position="815"/>
    </location>
</feature>
<feature type="transmembrane region" description="Helical" evidence="1">
    <location>
        <begin position="649"/>
        <end position="670"/>
    </location>
</feature>
<feature type="domain" description="Acyltransferase 3" evidence="2">
    <location>
        <begin position="645"/>
        <end position="998"/>
    </location>
</feature>
<reference evidence="3" key="1">
    <citation type="journal article" date="2023" name="G3 (Bethesda)">
        <title>Whole genome assemblies of Zophobas morio and Tenebrio molitor.</title>
        <authorList>
            <person name="Kaur S."/>
            <person name="Stinson S.A."/>
            <person name="diCenzo G.C."/>
        </authorList>
    </citation>
    <scope>NUCLEOTIDE SEQUENCE</scope>
    <source>
        <strain evidence="3">QUZm001</strain>
    </source>
</reference>
<feature type="transmembrane region" description="Helical" evidence="1">
    <location>
        <begin position="907"/>
        <end position="926"/>
    </location>
</feature>